<evidence type="ECO:0000256" key="1">
    <source>
        <dbReference type="ARBA" id="ARBA00008210"/>
    </source>
</evidence>
<dbReference type="GO" id="GO:0004867">
    <property type="term" value="F:serine-type endopeptidase inhibitor activity"/>
    <property type="evidence" value="ECO:0007669"/>
    <property type="project" value="UniProtKB-KW"/>
</dbReference>
<dbReference type="PANTHER" id="PTHR33091:SF53">
    <property type="entry name" value="OS08G0441300 PROTEIN"/>
    <property type="match status" value="1"/>
</dbReference>
<dbReference type="Gene3D" id="3.30.10.10">
    <property type="entry name" value="Trypsin Inhibitor V, subunit A"/>
    <property type="match status" value="2"/>
</dbReference>
<dbReference type="InterPro" id="IPR000864">
    <property type="entry name" value="Prot_inh_pot1"/>
</dbReference>
<comment type="similarity">
    <text evidence="1">Belongs to the protease inhibitor I13 (potato type I serine protease inhibitor) family.</text>
</comment>
<gene>
    <name evidence="4" type="ORF">PVAP13_6KG054300</name>
</gene>
<sequence>MSSIAGASGGSITGGKNRIRWPEVVGMLAEEAAKVIKKDMPDADIEVMWSDEPASMDLVPDRVRLFVDTVAKTPTAELEPAGHKSSWPEVVGMSAEEALKKIRSQKPNADVEVVPVGRPVDADLKANRVRIFVDTVVDVPSVG</sequence>
<dbReference type="OrthoDB" id="10013825at2759"/>
<dbReference type="Proteomes" id="UP000823388">
    <property type="component" value="Chromosome 6K"/>
</dbReference>
<comment type="caution">
    <text evidence="4">The sequence shown here is derived from an EMBL/GenBank/DDBJ whole genome shotgun (WGS) entry which is preliminary data.</text>
</comment>
<reference evidence="4" key="1">
    <citation type="submission" date="2020-05" db="EMBL/GenBank/DDBJ databases">
        <title>WGS assembly of Panicum virgatum.</title>
        <authorList>
            <person name="Lovell J.T."/>
            <person name="Jenkins J."/>
            <person name="Shu S."/>
            <person name="Juenger T.E."/>
            <person name="Schmutz J."/>
        </authorList>
    </citation>
    <scope>NUCLEOTIDE SEQUENCE</scope>
    <source>
        <strain evidence="4">AP13</strain>
    </source>
</reference>
<protein>
    <submittedName>
        <fullName evidence="4">Uncharacterized protein</fullName>
    </submittedName>
</protein>
<dbReference type="PRINTS" id="PR00292">
    <property type="entry name" value="POTATOINHBTR"/>
</dbReference>
<dbReference type="PROSITE" id="PS00285">
    <property type="entry name" value="POTATO_INHIBITOR"/>
    <property type="match status" value="2"/>
</dbReference>
<evidence type="ECO:0000313" key="4">
    <source>
        <dbReference type="EMBL" id="KAG2581565.1"/>
    </source>
</evidence>
<accession>A0A8T0R904</accession>
<dbReference type="GO" id="GO:0009611">
    <property type="term" value="P:response to wounding"/>
    <property type="evidence" value="ECO:0007669"/>
    <property type="project" value="InterPro"/>
</dbReference>
<evidence type="ECO:0000256" key="2">
    <source>
        <dbReference type="ARBA" id="ARBA00022690"/>
    </source>
</evidence>
<dbReference type="EMBL" id="CM029047">
    <property type="protein sequence ID" value="KAG2581565.1"/>
    <property type="molecule type" value="Genomic_DNA"/>
</dbReference>
<dbReference type="AlphaFoldDB" id="A0A8T0R904"/>
<dbReference type="PANTHER" id="PTHR33091">
    <property type="entry name" value="PROTEIN, PUTATIVE, EXPRESSED-RELATED"/>
    <property type="match status" value="1"/>
</dbReference>
<dbReference type="Pfam" id="PF00280">
    <property type="entry name" value="potato_inhibit"/>
    <property type="match status" value="2"/>
</dbReference>
<keyword evidence="2" id="KW-0646">Protease inhibitor</keyword>
<proteinExistence type="inferred from homology"/>
<dbReference type="SUPFAM" id="SSF54654">
    <property type="entry name" value="CI-2 family of serine protease inhibitors"/>
    <property type="match status" value="2"/>
</dbReference>
<dbReference type="InterPro" id="IPR036354">
    <property type="entry name" value="Prot_inh_pot1_sf"/>
</dbReference>
<name>A0A8T0R904_PANVG</name>
<keyword evidence="3" id="KW-0722">Serine protease inhibitor</keyword>
<organism evidence="4 5">
    <name type="scientific">Panicum virgatum</name>
    <name type="common">Blackwell switchgrass</name>
    <dbReference type="NCBI Taxonomy" id="38727"/>
    <lineage>
        <taxon>Eukaryota</taxon>
        <taxon>Viridiplantae</taxon>
        <taxon>Streptophyta</taxon>
        <taxon>Embryophyta</taxon>
        <taxon>Tracheophyta</taxon>
        <taxon>Spermatophyta</taxon>
        <taxon>Magnoliopsida</taxon>
        <taxon>Liliopsida</taxon>
        <taxon>Poales</taxon>
        <taxon>Poaceae</taxon>
        <taxon>PACMAD clade</taxon>
        <taxon>Panicoideae</taxon>
        <taxon>Panicodae</taxon>
        <taxon>Paniceae</taxon>
        <taxon>Panicinae</taxon>
        <taxon>Panicum</taxon>
        <taxon>Panicum sect. Hiantes</taxon>
    </lineage>
</organism>
<evidence type="ECO:0000256" key="3">
    <source>
        <dbReference type="ARBA" id="ARBA00022900"/>
    </source>
</evidence>
<evidence type="ECO:0000313" key="5">
    <source>
        <dbReference type="Proteomes" id="UP000823388"/>
    </source>
</evidence>
<keyword evidence="5" id="KW-1185">Reference proteome</keyword>